<dbReference type="PANTHER" id="PTHR43747:SF1">
    <property type="entry name" value="SLR1998 PROTEIN"/>
    <property type="match status" value="1"/>
</dbReference>
<dbReference type="Pfam" id="PF04820">
    <property type="entry name" value="Trp_halogenase"/>
    <property type="match status" value="2"/>
</dbReference>
<reference evidence="2 3" key="1">
    <citation type="submission" date="2017-02" db="EMBL/GenBank/DDBJ databases">
        <title>The new phylogeny of genus Mycobacterium.</title>
        <authorList>
            <person name="Tortoli E."/>
            <person name="Trovato A."/>
            <person name="Cirillo D.M."/>
        </authorList>
    </citation>
    <scope>NUCLEOTIDE SEQUENCE [LARGE SCALE GENOMIC DNA]</scope>
    <source>
        <strain evidence="2 3">DSM 45057</strain>
    </source>
</reference>
<dbReference type="PANTHER" id="PTHR43747">
    <property type="entry name" value="FAD-BINDING PROTEIN"/>
    <property type="match status" value="1"/>
</dbReference>
<dbReference type="InterPro" id="IPR050816">
    <property type="entry name" value="Flavin-dep_Halogenase_NPB"/>
</dbReference>
<comment type="caution">
    <text evidence="2">The sequence shown here is derived from an EMBL/GenBank/DDBJ whole genome shotgun (WGS) entry which is preliminary data.</text>
</comment>
<sequence>MGKTNTYDVVVVGGGPAGAMASTVLAMHGHQVLLLEKEKFPRYHIGESFLPYSYFPLQRIGMVDKLGEEKFVRKYAVQFASGDGRVSAPFYFHTHLDHEAAITWQVLRSEFDQILLDNAREKGVEVREETRATAILRDDGKVVGVKAIGRAGREYDIGAAMTIDASGRDIFTLSRNNGRKWDPVIDKTAVWTYYRGALRDPGVDEGTTTVAMVPERGWFWYIPQRDDMVSVGLVAEKDYLFSGTRDLDEIFQREVGNNLWIKQHLAPGQQVGKYYVTREYSYRGEHCAEDGLVLVGDAFAFLDPVFSSGVYFALRSGELAADQVHDCLRNGDVTASRFTSYAERICGEIEAMRKLIYVFYHPGFSFGRLIRANPEVRGDLTDCLIGNLDKDFHRLFDAVAEQAAIPAPLPFGRPRVAS</sequence>
<proteinExistence type="inferred from homology"/>
<accession>A0A1X0A070</accession>
<organism evidence="2 3">
    <name type="scientific">Mycobacterium angelicum</name>
    <dbReference type="NCBI Taxonomy" id="470074"/>
    <lineage>
        <taxon>Bacteria</taxon>
        <taxon>Bacillati</taxon>
        <taxon>Actinomycetota</taxon>
        <taxon>Actinomycetes</taxon>
        <taxon>Mycobacteriales</taxon>
        <taxon>Mycobacteriaceae</taxon>
        <taxon>Mycobacterium</taxon>
    </lineage>
</organism>
<dbReference type="Proteomes" id="UP000192284">
    <property type="component" value="Unassembled WGS sequence"/>
</dbReference>
<name>A0A1X0A070_MYCAN</name>
<dbReference type="InterPro" id="IPR036188">
    <property type="entry name" value="FAD/NAD-bd_sf"/>
</dbReference>
<keyword evidence="3" id="KW-1185">Reference proteome</keyword>
<dbReference type="AlphaFoldDB" id="A0A1X0A070"/>
<dbReference type="SUPFAM" id="SSF51905">
    <property type="entry name" value="FAD/NAD(P)-binding domain"/>
    <property type="match status" value="1"/>
</dbReference>
<evidence type="ECO:0000313" key="3">
    <source>
        <dbReference type="Proteomes" id="UP000192284"/>
    </source>
</evidence>
<dbReference type="Gene3D" id="3.50.50.60">
    <property type="entry name" value="FAD/NAD(P)-binding domain"/>
    <property type="match status" value="1"/>
</dbReference>
<comment type="similarity">
    <text evidence="1">Belongs to the flavin-dependent halogenase family. Bacterial tryptophan halogenase subfamily.</text>
</comment>
<dbReference type="InterPro" id="IPR006905">
    <property type="entry name" value="Flavin_halogenase"/>
</dbReference>
<protein>
    <submittedName>
        <fullName evidence="2">Alkylhalidase</fullName>
    </submittedName>
</protein>
<gene>
    <name evidence="2" type="ORF">BST12_07725</name>
</gene>
<evidence type="ECO:0000256" key="1">
    <source>
        <dbReference type="ARBA" id="ARBA00038396"/>
    </source>
</evidence>
<dbReference type="EMBL" id="MVHE01000007">
    <property type="protein sequence ID" value="ORA23342.1"/>
    <property type="molecule type" value="Genomic_DNA"/>
</dbReference>
<dbReference type="OrthoDB" id="103324at2"/>
<dbReference type="PRINTS" id="PR00420">
    <property type="entry name" value="RNGMNOXGNASE"/>
</dbReference>
<evidence type="ECO:0000313" key="2">
    <source>
        <dbReference type="EMBL" id="ORA23342.1"/>
    </source>
</evidence>
<dbReference type="RefSeq" id="WP_083112508.1">
    <property type="nucleotide sequence ID" value="NZ_JACKTS010000023.1"/>
</dbReference>
<dbReference type="GO" id="GO:0004497">
    <property type="term" value="F:monooxygenase activity"/>
    <property type="evidence" value="ECO:0007669"/>
    <property type="project" value="InterPro"/>
</dbReference>